<reference evidence="12 13" key="1">
    <citation type="submission" date="2024-03" db="EMBL/GenBank/DDBJ databases">
        <authorList>
            <person name="Jo J.-H."/>
        </authorList>
    </citation>
    <scope>NUCLEOTIDE SEQUENCE [LARGE SCALE GENOMIC DNA]</scope>
    <source>
        <strain evidence="12 13">PS1R-30</strain>
    </source>
</reference>
<comment type="cofactor">
    <cofactor evidence="1">
        <name>FMN</name>
        <dbReference type="ChEBI" id="CHEBI:58210"/>
    </cofactor>
</comment>
<sequence>MHPKYPNVFSPIRLGPVEIPTRYFFAPHGSALSAGSKPLDDLVAYSAERVRGGGCGLVVVALAIHERGRTRQPSPHPPENVAAFRVMADAIHAAGGKIFGETLYHWIGAGQWQALSPPAPSLAPSVRQFGLNGRAASTRAMTKAEIAGMLGAIRQTARHMAEAGFDGIMLHASHAALVEQFLSPYFNQRTDEYGGSLENRMRFVAEALQAARDGAGEVEGAEFAVGMRFNCDEQIEGGYGTDTAFEVVERLCERGLLDYIDLDVGLEPQQFHHGMPTGFERKQYYRPFVEQVRKAAGAVPVLSVLGNLTDMADAEAALAAGVCDVVGSARQLIAEPRFVQNARDGLEHLSRTCIACNWCTAAGGDGAQGCAINPASYRDRVWGEESFTPAPHRRKVVVVGGGPGGLETARVAARRGHAVTLIEKNDHLGGALALWAALPGREHYRPAIDWWEREMARLGVEVRLGIAADADSVLAEAPDAVIVATGARYSPGGRSITFDADIPGWDLPFVHRPEALLADGVRLTGKVFVIDAEGYHTGTGLAEILASDDAEVQFVTAAYSPVSGRNTDNWEERYLVARMKRAGVRLRPSTWIRRIEPGAVVLYDVHTGEESREAADAVVLSTAREPIDHIARALEGRVPQLFTIGDALAARMLAAAPYEGQKFARLIGEPGAPATVSEAWFAPDDPATAMLPADVPRRH</sequence>
<dbReference type="Proteomes" id="UP001361239">
    <property type="component" value="Unassembled WGS sequence"/>
</dbReference>
<evidence type="ECO:0000256" key="8">
    <source>
        <dbReference type="ARBA" id="ARBA00023004"/>
    </source>
</evidence>
<evidence type="ECO:0000256" key="2">
    <source>
        <dbReference type="ARBA" id="ARBA00001966"/>
    </source>
</evidence>
<dbReference type="Pfam" id="PF00724">
    <property type="entry name" value="Oxidored_FMN"/>
    <property type="match status" value="1"/>
</dbReference>
<dbReference type="PANTHER" id="PTHR42917:SF2">
    <property type="entry name" value="2,4-DIENOYL-COA REDUCTASE [(2E)-ENOYL-COA-PRODUCING]"/>
    <property type="match status" value="1"/>
</dbReference>
<dbReference type="PRINTS" id="PR00411">
    <property type="entry name" value="PNDRDTASEI"/>
</dbReference>
<dbReference type="InterPro" id="IPR001155">
    <property type="entry name" value="OxRdtase_FMN_N"/>
</dbReference>
<comment type="caution">
    <text evidence="12">The sequence shown here is derived from an EMBL/GenBank/DDBJ whole genome shotgun (WGS) entry which is preliminary data.</text>
</comment>
<evidence type="ECO:0000256" key="4">
    <source>
        <dbReference type="ARBA" id="ARBA00022630"/>
    </source>
</evidence>
<accession>A0ABU8RT75</accession>
<evidence type="ECO:0000259" key="10">
    <source>
        <dbReference type="Pfam" id="PF00724"/>
    </source>
</evidence>
<dbReference type="SUPFAM" id="SSF51395">
    <property type="entry name" value="FMN-linked oxidoreductases"/>
    <property type="match status" value="1"/>
</dbReference>
<keyword evidence="5" id="KW-0288">FMN</keyword>
<evidence type="ECO:0000313" key="12">
    <source>
        <dbReference type="EMBL" id="MEJ5976173.1"/>
    </source>
</evidence>
<dbReference type="InterPro" id="IPR051793">
    <property type="entry name" value="NADH:flavin_oxidoreductase"/>
</dbReference>
<dbReference type="InterPro" id="IPR036188">
    <property type="entry name" value="FAD/NAD-bd_sf"/>
</dbReference>
<feature type="domain" description="NADH:flavin oxidoreductase/NADH oxidase N-terminal" evidence="10">
    <location>
        <begin position="8"/>
        <end position="347"/>
    </location>
</feature>
<comment type="cofactor">
    <cofactor evidence="2">
        <name>[4Fe-4S] cluster</name>
        <dbReference type="ChEBI" id="CHEBI:49883"/>
    </cofactor>
</comment>
<keyword evidence="7" id="KW-0560">Oxidoreductase</keyword>
<evidence type="ECO:0000256" key="6">
    <source>
        <dbReference type="ARBA" id="ARBA00022723"/>
    </source>
</evidence>
<evidence type="ECO:0000256" key="5">
    <source>
        <dbReference type="ARBA" id="ARBA00022643"/>
    </source>
</evidence>
<feature type="domain" description="FAD/NAD(P)-binding" evidence="11">
    <location>
        <begin position="395"/>
        <end position="631"/>
    </location>
</feature>
<dbReference type="EMBL" id="JBBHJZ010000001">
    <property type="protein sequence ID" value="MEJ5976173.1"/>
    <property type="molecule type" value="Genomic_DNA"/>
</dbReference>
<evidence type="ECO:0000313" key="13">
    <source>
        <dbReference type="Proteomes" id="UP001361239"/>
    </source>
</evidence>
<dbReference type="Gene3D" id="3.20.20.70">
    <property type="entry name" value="Aldolase class I"/>
    <property type="match status" value="1"/>
</dbReference>
<evidence type="ECO:0000256" key="7">
    <source>
        <dbReference type="ARBA" id="ARBA00023002"/>
    </source>
</evidence>
<dbReference type="SUPFAM" id="SSF51905">
    <property type="entry name" value="FAD/NAD(P)-binding domain"/>
    <property type="match status" value="1"/>
</dbReference>
<name>A0ABU8RT75_9SPHN</name>
<dbReference type="InterPro" id="IPR013785">
    <property type="entry name" value="Aldolase_TIM"/>
</dbReference>
<proteinExistence type="inferred from homology"/>
<dbReference type="PRINTS" id="PR00368">
    <property type="entry name" value="FADPNR"/>
</dbReference>
<dbReference type="PANTHER" id="PTHR42917">
    <property type="entry name" value="2,4-DIENOYL-COA REDUCTASE"/>
    <property type="match status" value="1"/>
</dbReference>
<dbReference type="CDD" id="cd02803">
    <property type="entry name" value="OYE_like_FMN_family"/>
    <property type="match status" value="1"/>
</dbReference>
<keyword evidence="4" id="KW-0285">Flavoprotein</keyword>
<dbReference type="Pfam" id="PF07992">
    <property type="entry name" value="Pyr_redox_2"/>
    <property type="match status" value="1"/>
</dbReference>
<keyword evidence="13" id="KW-1185">Reference proteome</keyword>
<keyword evidence="9" id="KW-0411">Iron-sulfur</keyword>
<gene>
    <name evidence="12" type="ORF">WG901_05980</name>
</gene>
<dbReference type="RefSeq" id="WP_339586092.1">
    <property type="nucleotide sequence ID" value="NZ_JBBHJZ010000001.1"/>
</dbReference>
<protein>
    <submittedName>
        <fullName evidence="12">FAD-dependent oxidoreductase</fullName>
    </submittedName>
</protein>
<dbReference type="InterPro" id="IPR023753">
    <property type="entry name" value="FAD/NAD-binding_dom"/>
</dbReference>
<evidence type="ECO:0000256" key="1">
    <source>
        <dbReference type="ARBA" id="ARBA00001917"/>
    </source>
</evidence>
<evidence type="ECO:0000256" key="9">
    <source>
        <dbReference type="ARBA" id="ARBA00023014"/>
    </source>
</evidence>
<keyword evidence="8" id="KW-0408">Iron</keyword>
<evidence type="ECO:0000259" key="11">
    <source>
        <dbReference type="Pfam" id="PF07992"/>
    </source>
</evidence>
<comment type="similarity">
    <text evidence="3">In the N-terminal section; belongs to the NADH:flavin oxidoreductase/NADH oxidase family.</text>
</comment>
<dbReference type="Gene3D" id="3.50.50.60">
    <property type="entry name" value="FAD/NAD(P)-binding domain"/>
    <property type="match status" value="1"/>
</dbReference>
<keyword evidence="6" id="KW-0479">Metal-binding</keyword>
<evidence type="ECO:0000256" key="3">
    <source>
        <dbReference type="ARBA" id="ARBA00011048"/>
    </source>
</evidence>
<dbReference type="Gene3D" id="3.40.50.720">
    <property type="entry name" value="NAD(P)-binding Rossmann-like Domain"/>
    <property type="match status" value="1"/>
</dbReference>
<organism evidence="12 13">
    <name type="scientific">Novosphingobium anseongense</name>
    <dbReference type="NCBI Taxonomy" id="3133436"/>
    <lineage>
        <taxon>Bacteria</taxon>
        <taxon>Pseudomonadati</taxon>
        <taxon>Pseudomonadota</taxon>
        <taxon>Alphaproteobacteria</taxon>
        <taxon>Sphingomonadales</taxon>
        <taxon>Sphingomonadaceae</taxon>
        <taxon>Novosphingobium</taxon>
    </lineage>
</organism>